<dbReference type="PANTHER" id="PTHR43024">
    <property type="entry name" value="UDP-N-ACETYLMURAMOYL-TRIPEPTIDE--D-ALANYL-D-ALANINE LIGASE"/>
    <property type="match status" value="1"/>
</dbReference>
<dbReference type="GO" id="GO:0016881">
    <property type="term" value="F:acid-amino acid ligase activity"/>
    <property type="evidence" value="ECO:0007669"/>
    <property type="project" value="InterPro"/>
</dbReference>
<dbReference type="Proteomes" id="UP001226020">
    <property type="component" value="Unassembled WGS sequence"/>
</dbReference>
<dbReference type="Pfam" id="PF02875">
    <property type="entry name" value="Mur_ligase_C"/>
    <property type="match status" value="1"/>
</dbReference>
<feature type="domain" description="Mur ligase C-terminal" evidence="4">
    <location>
        <begin position="324"/>
        <end position="445"/>
    </location>
</feature>
<dbReference type="SUPFAM" id="SSF52058">
    <property type="entry name" value="L domain-like"/>
    <property type="match status" value="1"/>
</dbReference>
<sequence>MKKITIRELFEIIGEDIPSDITFAGGGVNKININWLYAEKDNATFIERFDKNNDIDSCRQALSKGVALVFVRKEVKNKFIDNPRVVGLESPMKCLSRYLSYIRSLYKGKIVTITGSIGKTTTTMMMKKVLEDAYKIHFGSSIENSDADVVKIFQGVKPQDEIYLQEVGAAFPGYIEKSAIGLQPDVTVITNIGPAHYDTYQSIENILYDKTSLVRNLSPGGVAFLDMDNQYLAKYKTDKKVIYYSLHNEQADYYAQNIIIDNNSISFSICSKNTPQKINARINMLGEHNVRNALASYAVGKHFNIADEDIINSLAQYSPQGIRQNVVNVGGYHIFLDCFNSAKESFLGAVKTLPTIPLKLNGKRIVIMGEIDRLGDRSIEIHKEIGAELKDYEFDYMYCVGNNIIHTVQEAHKNGIKNIEFVPSTAQLLDIIRNNITRDDLVLYKATQLTVKLPHIIDAVYGTKFAYELEGYFVNYKKDKNIEYRYVGPILELWRYSKDVVHITTPSHFENKEIRYIGRYAFSECRQLETVKIADTVKNIGICAFYICPNLKYIKLPKSLKIIMQSAFNYCINLEEVEIPYGAIQIGIRAFYECKNLKKVIIPETVGLIKKEAFDKCPLLTVHCIENSYAYQYCLENNLQYQLMS</sequence>
<reference evidence="6 7" key="1">
    <citation type="journal article" date="2023" name="Front. Microbiol.">
        <title>Phylogeography and host specificity of Pasteurellaceae pathogenic to sea-farmed fish in the north-east Atlantic.</title>
        <authorList>
            <person name="Gulla S."/>
            <person name="Colquhoun D.J."/>
            <person name="Olsen A.B."/>
            <person name="Spilsberg B."/>
            <person name="Lagesen K."/>
            <person name="Aakesson C.P."/>
            <person name="Strom S."/>
            <person name="Manji F."/>
            <person name="Birkbeck T.H."/>
            <person name="Nilsen H.K."/>
        </authorList>
    </citation>
    <scope>NUCLEOTIDE SEQUENCE [LARGE SCALE GENOMIC DNA]</scope>
    <source>
        <strain evidence="6 7">NVIB3131</strain>
    </source>
</reference>
<dbReference type="Gene3D" id="3.80.10.10">
    <property type="entry name" value="Ribonuclease Inhibitor"/>
    <property type="match status" value="1"/>
</dbReference>
<dbReference type="Gene3D" id="3.40.1190.10">
    <property type="entry name" value="Mur-like, catalytic domain"/>
    <property type="match status" value="1"/>
</dbReference>
<dbReference type="Pfam" id="PF13306">
    <property type="entry name" value="LRR_5"/>
    <property type="match status" value="1"/>
</dbReference>
<comment type="caution">
    <text evidence="6">The sequence shown here is derived from an EMBL/GenBank/DDBJ whole genome shotgun (WGS) entry which is preliminary data.</text>
</comment>
<keyword evidence="1 6" id="KW-0436">Ligase</keyword>
<evidence type="ECO:0000256" key="1">
    <source>
        <dbReference type="ARBA" id="ARBA00022598"/>
    </source>
</evidence>
<dbReference type="InterPro" id="IPR032675">
    <property type="entry name" value="LRR_dom_sf"/>
</dbReference>
<keyword evidence="7" id="KW-1185">Reference proteome</keyword>
<keyword evidence="3" id="KW-0067">ATP-binding</keyword>
<organism evidence="6 7">
    <name type="scientific">Phocoenobacter atlanticus subsp. atlanticus</name>
    <dbReference type="NCBI Taxonomy" id="3061285"/>
    <lineage>
        <taxon>Bacteria</taxon>
        <taxon>Pseudomonadati</taxon>
        <taxon>Pseudomonadota</taxon>
        <taxon>Gammaproteobacteria</taxon>
        <taxon>Pasteurellales</taxon>
        <taxon>Pasteurellaceae</taxon>
        <taxon>Phocoenobacter</taxon>
        <taxon>Phocoenobacter atlanticus</taxon>
    </lineage>
</organism>
<dbReference type="InterPro" id="IPR004101">
    <property type="entry name" value="Mur_ligase_C"/>
</dbReference>
<dbReference type="InterPro" id="IPR036615">
    <property type="entry name" value="Mur_ligase_C_dom_sf"/>
</dbReference>
<dbReference type="Pfam" id="PF08245">
    <property type="entry name" value="Mur_ligase_M"/>
    <property type="match status" value="1"/>
</dbReference>
<evidence type="ECO:0000256" key="3">
    <source>
        <dbReference type="ARBA" id="ARBA00022840"/>
    </source>
</evidence>
<evidence type="ECO:0000256" key="2">
    <source>
        <dbReference type="ARBA" id="ARBA00022741"/>
    </source>
</evidence>
<name>A0AAW8CKN5_9PAST</name>
<dbReference type="InterPro" id="IPR051046">
    <property type="entry name" value="MurCDEF_CellWall_CoF430Synth"/>
</dbReference>
<protein>
    <submittedName>
        <fullName evidence="6">Mur ligase family protein</fullName>
    </submittedName>
</protein>
<dbReference type="RefSeq" id="WP_306352095.1">
    <property type="nucleotide sequence ID" value="NZ_JASAWV010000014.1"/>
</dbReference>
<dbReference type="PANTHER" id="PTHR43024:SF1">
    <property type="entry name" value="UDP-N-ACETYLMURAMOYL-TRIPEPTIDE--D-ALANYL-D-ALANINE LIGASE"/>
    <property type="match status" value="1"/>
</dbReference>
<proteinExistence type="predicted"/>
<dbReference type="InterPro" id="IPR013221">
    <property type="entry name" value="Mur_ligase_cen"/>
</dbReference>
<dbReference type="Gene3D" id="3.90.190.20">
    <property type="entry name" value="Mur ligase, C-terminal domain"/>
    <property type="match status" value="1"/>
</dbReference>
<dbReference type="GO" id="GO:0005524">
    <property type="term" value="F:ATP binding"/>
    <property type="evidence" value="ECO:0007669"/>
    <property type="project" value="UniProtKB-KW"/>
</dbReference>
<gene>
    <name evidence="6" type="ORF">QJU57_08665</name>
</gene>
<dbReference type="AlphaFoldDB" id="A0AAW8CKN5"/>
<evidence type="ECO:0000313" key="7">
    <source>
        <dbReference type="Proteomes" id="UP001226020"/>
    </source>
</evidence>
<dbReference type="SUPFAM" id="SSF53244">
    <property type="entry name" value="MurD-like peptide ligases, peptide-binding domain"/>
    <property type="match status" value="1"/>
</dbReference>
<feature type="domain" description="Mur ligase central" evidence="5">
    <location>
        <begin position="113"/>
        <end position="299"/>
    </location>
</feature>
<dbReference type="InterPro" id="IPR026906">
    <property type="entry name" value="LRR_5"/>
</dbReference>
<evidence type="ECO:0000259" key="5">
    <source>
        <dbReference type="Pfam" id="PF08245"/>
    </source>
</evidence>
<dbReference type="SUPFAM" id="SSF53623">
    <property type="entry name" value="MurD-like peptide ligases, catalytic domain"/>
    <property type="match status" value="1"/>
</dbReference>
<evidence type="ECO:0000313" key="6">
    <source>
        <dbReference type="EMBL" id="MDP8149144.1"/>
    </source>
</evidence>
<accession>A0AAW8CKN5</accession>
<keyword evidence="2" id="KW-0547">Nucleotide-binding</keyword>
<evidence type="ECO:0000259" key="4">
    <source>
        <dbReference type="Pfam" id="PF02875"/>
    </source>
</evidence>
<dbReference type="EMBL" id="JASAXT010000016">
    <property type="protein sequence ID" value="MDP8149144.1"/>
    <property type="molecule type" value="Genomic_DNA"/>
</dbReference>
<dbReference type="InterPro" id="IPR036565">
    <property type="entry name" value="Mur-like_cat_sf"/>
</dbReference>